<evidence type="ECO:0000313" key="13">
    <source>
        <dbReference type="Proteomes" id="UP000053660"/>
    </source>
</evidence>
<dbReference type="PRINTS" id="PR00254">
    <property type="entry name" value="NICOTINICR"/>
</dbReference>
<evidence type="ECO:0000256" key="8">
    <source>
        <dbReference type="ARBA" id="ARBA00023286"/>
    </source>
</evidence>
<keyword evidence="3" id="KW-0812">Transmembrane</keyword>
<dbReference type="SUPFAM" id="SSF63712">
    <property type="entry name" value="Nicotinic receptor ligand binding domain-like"/>
    <property type="match status" value="1"/>
</dbReference>
<keyword evidence="4" id="KW-0770">Synapse</keyword>
<keyword evidence="6" id="KW-0472">Membrane</keyword>
<evidence type="ECO:0000256" key="2">
    <source>
        <dbReference type="ARBA" id="ARBA00022475"/>
    </source>
</evidence>
<evidence type="ECO:0000259" key="11">
    <source>
        <dbReference type="Pfam" id="PF02931"/>
    </source>
</evidence>
<dbReference type="GO" id="GO:0004888">
    <property type="term" value="F:transmembrane signaling receptor activity"/>
    <property type="evidence" value="ECO:0007669"/>
    <property type="project" value="InterPro"/>
</dbReference>
<evidence type="ECO:0000256" key="3">
    <source>
        <dbReference type="ARBA" id="ARBA00022692"/>
    </source>
</evidence>
<dbReference type="Pfam" id="PF02931">
    <property type="entry name" value="Neur_chan_LBD"/>
    <property type="match status" value="1"/>
</dbReference>
<evidence type="ECO:0000256" key="9">
    <source>
        <dbReference type="ARBA" id="ARBA00023303"/>
    </source>
</evidence>
<keyword evidence="2" id="KW-1003">Cell membrane</keyword>
<dbReference type="Proteomes" id="UP000053660">
    <property type="component" value="Unassembled WGS sequence"/>
</dbReference>
<evidence type="ECO:0000256" key="10">
    <source>
        <dbReference type="ARBA" id="ARBA00034099"/>
    </source>
</evidence>
<evidence type="ECO:0000256" key="1">
    <source>
        <dbReference type="ARBA" id="ARBA00022448"/>
    </source>
</evidence>
<dbReference type="AlphaFoldDB" id="A0A0B1TBA3"/>
<keyword evidence="9" id="KW-0407">Ion channel</keyword>
<organism evidence="12 13">
    <name type="scientific">Oesophagostomum dentatum</name>
    <name type="common">Nodular worm</name>
    <dbReference type="NCBI Taxonomy" id="61180"/>
    <lineage>
        <taxon>Eukaryota</taxon>
        <taxon>Metazoa</taxon>
        <taxon>Ecdysozoa</taxon>
        <taxon>Nematoda</taxon>
        <taxon>Chromadorea</taxon>
        <taxon>Rhabditida</taxon>
        <taxon>Rhabditina</taxon>
        <taxon>Rhabditomorpha</taxon>
        <taxon>Strongyloidea</taxon>
        <taxon>Strongylidae</taxon>
        <taxon>Oesophagostomum</taxon>
    </lineage>
</organism>
<keyword evidence="1" id="KW-0813">Transport</keyword>
<name>A0A0B1TBA3_OESDE</name>
<keyword evidence="5" id="KW-0406">Ion transport</keyword>
<evidence type="ECO:0000256" key="6">
    <source>
        <dbReference type="ARBA" id="ARBA00023136"/>
    </source>
</evidence>
<proteinExistence type="predicted"/>
<dbReference type="InterPro" id="IPR006202">
    <property type="entry name" value="Neur_chan_lig-bd"/>
</dbReference>
<accession>A0A0B1TBA3</accession>
<keyword evidence="7" id="KW-0675">Receptor</keyword>
<gene>
    <name evidence="12" type="ORF">OESDEN_05216</name>
</gene>
<dbReference type="GO" id="GO:0045211">
    <property type="term" value="C:postsynaptic membrane"/>
    <property type="evidence" value="ECO:0007669"/>
    <property type="project" value="InterPro"/>
</dbReference>
<dbReference type="EMBL" id="KN550179">
    <property type="protein sequence ID" value="KHJ94848.1"/>
    <property type="molecule type" value="Genomic_DNA"/>
</dbReference>
<dbReference type="InterPro" id="IPR006201">
    <property type="entry name" value="Neur_channel"/>
</dbReference>
<protein>
    <recommendedName>
        <fullName evidence="11">Neurotransmitter-gated ion-channel ligand-binding domain-containing protein</fullName>
    </recommendedName>
</protein>
<comment type="subcellular location">
    <subcellularLocation>
        <location evidence="10">Synaptic cell membrane</location>
        <topology evidence="10">Multi-pass membrane protein</topology>
    </subcellularLocation>
</comment>
<evidence type="ECO:0000256" key="4">
    <source>
        <dbReference type="ARBA" id="ARBA00023018"/>
    </source>
</evidence>
<sequence length="101" mass="11948">MGSMMTDAEDRLMVDLFRGYNSLVQPIRNKTDLPMIIKIAMQLVLLINVDEKEQVMHTNVWLTLKWQDFQLQWEPNDYDGITQIRVAPDKIWLPDIVLFNK</sequence>
<keyword evidence="13" id="KW-1185">Reference proteome</keyword>
<evidence type="ECO:0000256" key="7">
    <source>
        <dbReference type="ARBA" id="ARBA00023170"/>
    </source>
</evidence>
<reference evidence="12 13" key="1">
    <citation type="submission" date="2014-03" db="EMBL/GenBank/DDBJ databases">
        <title>Draft genome of the hookworm Oesophagostomum dentatum.</title>
        <authorList>
            <person name="Mitreva M."/>
        </authorList>
    </citation>
    <scope>NUCLEOTIDE SEQUENCE [LARGE SCALE GENOMIC DNA]</scope>
    <source>
        <strain evidence="12 13">OD-Hann</strain>
    </source>
</reference>
<dbReference type="InterPro" id="IPR002394">
    <property type="entry name" value="Nicotinic_acetylcholine_rcpt"/>
</dbReference>
<evidence type="ECO:0000256" key="5">
    <source>
        <dbReference type="ARBA" id="ARBA00023065"/>
    </source>
</evidence>
<dbReference type="GO" id="GO:0022848">
    <property type="term" value="F:acetylcholine-gated monoatomic cation-selective channel activity"/>
    <property type="evidence" value="ECO:0007669"/>
    <property type="project" value="InterPro"/>
</dbReference>
<dbReference type="OrthoDB" id="5975154at2759"/>
<dbReference type="InterPro" id="IPR036734">
    <property type="entry name" value="Neur_chan_lig-bd_sf"/>
</dbReference>
<dbReference type="Gene3D" id="2.70.170.10">
    <property type="entry name" value="Neurotransmitter-gated ion-channel ligand-binding domain"/>
    <property type="match status" value="1"/>
</dbReference>
<feature type="domain" description="Neurotransmitter-gated ion-channel ligand-binding" evidence="11">
    <location>
        <begin position="9"/>
        <end position="101"/>
    </location>
</feature>
<keyword evidence="8" id="KW-1071">Ligand-gated ion channel</keyword>
<evidence type="ECO:0000313" key="12">
    <source>
        <dbReference type="EMBL" id="KHJ94848.1"/>
    </source>
</evidence>
<dbReference type="PANTHER" id="PTHR18945">
    <property type="entry name" value="NEUROTRANSMITTER GATED ION CHANNEL"/>
    <property type="match status" value="1"/>
</dbReference>